<evidence type="ECO:0000313" key="2">
    <source>
        <dbReference type="Proteomes" id="UP001151760"/>
    </source>
</evidence>
<name>A0ABQ5GQR6_9ASTR</name>
<evidence type="ECO:0000313" key="1">
    <source>
        <dbReference type="EMBL" id="GJT77639.1"/>
    </source>
</evidence>
<protein>
    <recommendedName>
        <fullName evidence="3">Reverse transcriptase zinc-binding domain-containing protein</fullName>
    </recommendedName>
</protein>
<accession>A0ABQ5GQR6</accession>
<keyword evidence="2" id="KW-1185">Reference proteome</keyword>
<sequence length="507" mass="57211">MRQWDVGPNGDLTNLRCALCDGQPDSHPHLFFECTFSAKVWRYVRVLVDMDNVPPSMHEIILYLKPMGNKRTAKCIFGKLIVADTDYFIWNERNNRTFKNIRRSPEEIRDIIMVTVQLKLITFRFKNLESRMLLDLIRLAVDGQWTHMCLPYASCTSVVKDPLPVDEVVDLPYVELLNEKRTLIRKYPKTFLYLVGLSRSFVETDVRPTLLRDDDEEMGLLDFVRAVDPFKVKVGEGKLAENEVPLVTETEDRVVSPSLQTIRLVDHTIQDELNVNFGKRRKIVVGEDGMREEFISQQDTAKRHFKERAAELDARIADVRRDMDNDLYPHMLTAIAGRRWVVRHGFRLAVHRCAHFVECQSALGNVISMAINKEGLKDSPLPLIMSALTLKDGEGNKDTSPDTPLLPFRCYLILGVLHSICREMPLSDATPTIRCFAERRGLCPPSGAAPGETSGSVPLHDSSLGVADYQVSTLVLSGDGAPAGKPPVAEIHDDLFDTSVLDKPDDA</sequence>
<comment type="caution">
    <text evidence="1">The sequence shown here is derived from an EMBL/GenBank/DDBJ whole genome shotgun (WGS) entry which is preliminary data.</text>
</comment>
<reference evidence="1" key="2">
    <citation type="submission" date="2022-01" db="EMBL/GenBank/DDBJ databases">
        <authorList>
            <person name="Yamashiro T."/>
            <person name="Shiraishi A."/>
            <person name="Satake H."/>
            <person name="Nakayama K."/>
        </authorList>
    </citation>
    <scope>NUCLEOTIDE SEQUENCE</scope>
</reference>
<proteinExistence type="predicted"/>
<reference evidence="1" key="1">
    <citation type="journal article" date="2022" name="Int. J. Mol. Sci.">
        <title>Draft Genome of Tanacetum Coccineum: Genomic Comparison of Closely Related Tanacetum-Family Plants.</title>
        <authorList>
            <person name="Yamashiro T."/>
            <person name="Shiraishi A."/>
            <person name="Nakayama K."/>
            <person name="Satake H."/>
        </authorList>
    </citation>
    <scope>NUCLEOTIDE SEQUENCE</scope>
</reference>
<organism evidence="1 2">
    <name type="scientific">Tanacetum coccineum</name>
    <dbReference type="NCBI Taxonomy" id="301880"/>
    <lineage>
        <taxon>Eukaryota</taxon>
        <taxon>Viridiplantae</taxon>
        <taxon>Streptophyta</taxon>
        <taxon>Embryophyta</taxon>
        <taxon>Tracheophyta</taxon>
        <taxon>Spermatophyta</taxon>
        <taxon>Magnoliopsida</taxon>
        <taxon>eudicotyledons</taxon>
        <taxon>Gunneridae</taxon>
        <taxon>Pentapetalae</taxon>
        <taxon>asterids</taxon>
        <taxon>campanulids</taxon>
        <taxon>Asterales</taxon>
        <taxon>Asteraceae</taxon>
        <taxon>Asteroideae</taxon>
        <taxon>Anthemideae</taxon>
        <taxon>Anthemidinae</taxon>
        <taxon>Tanacetum</taxon>
    </lineage>
</organism>
<dbReference type="Proteomes" id="UP001151760">
    <property type="component" value="Unassembled WGS sequence"/>
</dbReference>
<gene>
    <name evidence="1" type="ORF">Tco_1044364</name>
</gene>
<evidence type="ECO:0008006" key="3">
    <source>
        <dbReference type="Google" id="ProtNLM"/>
    </source>
</evidence>
<dbReference type="EMBL" id="BQNB010018730">
    <property type="protein sequence ID" value="GJT77639.1"/>
    <property type="molecule type" value="Genomic_DNA"/>
</dbReference>